<dbReference type="Proteomes" id="UP000028093">
    <property type="component" value="Unassembled WGS sequence"/>
</dbReference>
<proteinExistence type="predicted"/>
<evidence type="ECO:0000256" key="1">
    <source>
        <dbReference type="SAM" id="MobiDB-lite"/>
    </source>
</evidence>
<comment type="caution">
    <text evidence="2">The sequence shown here is derived from an EMBL/GenBank/DDBJ whole genome shotgun (WGS) entry which is preliminary data.</text>
</comment>
<accession>A0A081PRF2</accession>
<protein>
    <submittedName>
        <fullName evidence="2">Uncharacterized protein</fullName>
    </submittedName>
</protein>
<feature type="region of interest" description="Disordered" evidence="1">
    <location>
        <begin position="1"/>
        <end position="40"/>
    </location>
</feature>
<name>A0A081PRF2_STRMT</name>
<reference evidence="2 3" key="1">
    <citation type="submission" date="2014-05" db="EMBL/GenBank/DDBJ databases">
        <authorList>
            <person name="Daugherty S.C."/>
            <person name="Tallon L.J."/>
            <person name="Sadzewicz L."/>
            <person name="Kilian M."/>
            <person name="Tettelin H."/>
        </authorList>
    </citation>
    <scope>NUCLEOTIDE SEQUENCE [LARGE SCALE GENOMIC DNA]</scope>
    <source>
        <strain evidence="2 3">SK1126</strain>
    </source>
</reference>
<dbReference type="AlphaFoldDB" id="A0A081PRF2"/>
<evidence type="ECO:0000313" key="3">
    <source>
        <dbReference type="Proteomes" id="UP000028093"/>
    </source>
</evidence>
<evidence type="ECO:0000313" key="2">
    <source>
        <dbReference type="EMBL" id="KEQ33275.1"/>
    </source>
</evidence>
<gene>
    <name evidence="2" type="ORF">SK1126_1180</name>
</gene>
<dbReference type="EMBL" id="JPFT01000005">
    <property type="protein sequence ID" value="KEQ33275.1"/>
    <property type="molecule type" value="Genomic_DNA"/>
</dbReference>
<sequence>MDFFSLSQEIRERGKSSGLFQPGPSNSKARKSDLLFQCES</sequence>
<organism evidence="2 3">
    <name type="scientific">Streptococcus mitis</name>
    <dbReference type="NCBI Taxonomy" id="28037"/>
    <lineage>
        <taxon>Bacteria</taxon>
        <taxon>Bacillati</taxon>
        <taxon>Bacillota</taxon>
        <taxon>Bacilli</taxon>
        <taxon>Lactobacillales</taxon>
        <taxon>Streptococcaceae</taxon>
        <taxon>Streptococcus</taxon>
        <taxon>Streptococcus mitis group</taxon>
    </lineage>
</organism>